<protein>
    <submittedName>
        <fullName evidence="1">Tail fiber assembly protein</fullName>
    </submittedName>
</protein>
<dbReference type="Proteomes" id="UP001336015">
    <property type="component" value="Unassembled WGS sequence"/>
</dbReference>
<accession>A0ABU6BQ43</accession>
<proteinExistence type="predicted"/>
<organism evidence="1 2">
    <name type="scientific">Pseudomonas paracarnis</name>
    <dbReference type="NCBI Taxonomy" id="2750625"/>
    <lineage>
        <taxon>Bacteria</taxon>
        <taxon>Pseudomonadati</taxon>
        <taxon>Pseudomonadota</taxon>
        <taxon>Gammaproteobacteria</taxon>
        <taxon>Pseudomonadales</taxon>
        <taxon>Pseudomonadaceae</taxon>
        <taxon>Pseudomonas</taxon>
    </lineage>
</organism>
<evidence type="ECO:0000313" key="1">
    <source>
        <dbReference type="EMBL" id="MEB3781966.1"/>
    </source>
</evidence>
<reference evidence="1 2" key="1">
    <citation type="journal article" date="2023" name="Int J Dairy Technol">
        <title>Genome based analysis of Pseudomonas paracarnis RQ057, a strain responsible for blue discoloration spoilage in processed cheese.</title>
        <authorList>
            <person name="Rodrigues Rd.S."/>
            <person name="Machado S.G."/>
            <person name="de Carvalho A.F."/>
            <person name="Nero L.A."/>
        </authorList>
    </citation>
    <scope>NUCLEOTIDE SEQUENCE [LARGE SCALE GENOMIC DNA]</scope>
    <source>
        <strain evidence="1 2">RQ057</strain>
    </source>
</reference>
<dbReference type="RefSeq" id="WP_220381791.1">
    <property type="nucleotide sequence ID" value="NZ_JAEFBF010000016.1"/>
</dbReference>
<keyword evidence="2" id="KW-1185">Reference proteome</keyword>
<dbReference type="Pfam" id="PF02413">
    <property type="entry name" value="Caudo_TAP"/>
    <property type="match status" value="1"/>
</dbReference>
<gene>
    <name evidence="1" type="ORF">LLW09_05235</name>
</gene>
<sequence length="185" mass="19357">MTTRAAVNILGATGAVIDITSLGADAITTEHPGPGQYLIHGTLGMAAAPEGWGYVLNQADASCSVAISYNDAVLAVSVAKDGEPADLSHSITLHVAVDDLPPLVIPAPPPPPAIDPEEFAHSESARLRAIADYAIAPLQDAVDVDEATDADVASLKAWKKYRVALSRVPEQYGYPNAIEWPVLPE</sequence>
<dbReference type="EMBL" id="JAJGWQ010000002">
    <property type="protein sequence ID" value="MEB3781966.1"/>
    <property type="molecule type" value="Genomic_DNA"/>
</dbReference>
<name>A0ABU6BQ43_9PSED</name>
<comment type="caution">
    <text evidence="1">The sequence shown here is derived from an EMBL/GenBank/DDBJ whole genome shotgun (WGS) entry which is preliminary data.</text>
</comment>
<evidence type="ECO:0000313" key="2">
    <source>
        <dbReference type="Proteomes" id="UP001336015"/>
    </source>
</evidence>
<dbReference type="InterPro" id="IPR003458">
    <property type="entry name" value="Phage_T4_Gp38_tail_assem"/>
</dbReference>